<feature type="coiled-coil region" evidence="2">
    <location>
        <begin position="479"/>
        <end position="506"/>
    </location>
</feature>
<evidence type="ECO:0000256" key="1">
    <source>
        <dbReference type="ARBA" id="ARBA00023054"/>
    </source>
</evidence>
<accession>A0A183A6J7</accession>
<dbReference type="WBParaSite" id="ECPE_0000258401-mRNA-1">
    <property type="protein sequence ID" value="ECPE_0000258401-mRNA-1"/>
    <property type="gene ID" value="ECPE_0000258401"/>
</dbReference>
<reference evidence="3 4" key="2">
    <citation type="submission" date="2018-11" db="EMBL/GenBank/DDBJ databases">
        <authorList>
            <consortium name="Pathogen Informatics"/>
        </authorList>
    </citation>
    <scope>NUCLEOTIDE SEQUENCE [LARGE SCALE GENOMIC DNA]</scope>
    <source>
        <strain evidence="3 4">Egypt</strain>
    </source>
</reference>
<feature type="coiled-coil region" evidence="2">
    <location>
        <begin position="385"/>
        <end position="445"/>
    </location>
</feature>
<name>A0A183A6J7_9TREM</name>
<evidence type="ECO:0000256" key="2">
    <source>
        <dbReference type="SAM" id="Coils"/>
    </source>
</evidence>
<protein>
    <submittedName>
        <fullName evidence="5">FAM184 domain-containing protein</fullName>
    </submittedName>
</protein>
<feature type="coiled-coil region" evidence="2">
    <location>
        <begin position="66"/>
        <end position="150"/>
    </location>
</feature>
<dbReference type="OrthoDB" id="75801at2759"/>
<dbReference type="AlphaFoldDB" id="A0A183A6J7"/>
<organism evidence="5">
    <name type="scientific">Echinostoma caproni</name>
    <dbReference type="NCBI Taxonomy" id="27848"/>
    <lineage>
        <taxon>Eukaryota</taxon>
        <taxon>Metazoa</taxon>
        <taxon>Spiralia</taxon>
        <taxon>Lophotrochozoa</taxon>
        <taxon>Platyhelminthes</taxon>
        <taxon>Trematoda</taxon>
        <taxon>Digenea</taxon>
        <taxon>Plagiorchiida</taxon>
        <taxon>Echinostomata</taxon>
        <taxon>Echinostomatoidea</taxon>
        <taxon>Echinostomatidae</taxon>
        <taxon>Echinostoma</taxon>
    </lineage>
</organism>
<evidence type="ECO:0000313" key="4">
    <source>
        <dbReference type="Proteomes" id="UP000272942"/>
    </source>
</evidence>
<dbReference type="PANTHER" id="PTHR18870:SF9">
    <property type="entry name" value="PROTEIN TAG-278-RELATED"/>
    <property type="match status" value="1"/>
</dbReference>
<dbReference type="EMBL" id="UZAN01039711">
    <property type="protein sequence ID" value="VDP66865.1"/>
    <property type="molecule type" value="Genomic_DNA"/>
</dbReference>
<evidence type="ECO:0000313" key="3">
    <source>
        <dbReference type="EMBL" id="VDP66865.1"/>
    </source>
</evidence>
<reference evidence="5" key="1">
    <citation type="submission" date="2016-06" db="UniProtKB">
        <authorList>
            <consortium name="WormBaseParasite"/>
        </authorList>
    </citation>
    <scope>IDENTIFICATION</scope>
</reference>
<feature type="coiled-coil region" evidence="2">
    <location>
        <begin position="289"/>
        <end position="341"/>
    </location>
</feature>
<feature type="coiled-coil region" evidence="2">
    <location>
        <begin position="176"/>
        <end position="207"/>
    </location>
</feature>
<sequence length="596" mass="69809">MPAATNTCPNGYPTTLSQDDPLPSHVHYRMSKKIAQLTKVIYILNTKNDEIENAVTQMTQLRQCEIERLRCQYAAKMMRYEELLEEEIENRTKISQLEASLEQARSRCEKGEAILKLSTEKSEQTQKELKVNYEAQLTKLKEALLKTQEDHLRGTQLAEETIRSWKEHQCPDIEPIREEKCRLERELEAVSRAKEELEETLDTVRREIAGDFQHQITRLSSELSAKQDIVGRQERTIEVLTTKLIKVKEDLVRTCELEEARKKILIGEIQRSTEEECSAKWNGLMEQEISRYKEELDETRHILKNSQQQFEENRLRLEKELEQEKNKNNELRSKHELVQFRLLEDNQSLTEQVLAVQGELLARQEEWGKTAAQYSAEKCKLQTENGAIRIQIKTLEKQMANLKKTVNGNDKNDKSQIVKNLEEEKSHLEEEISQLSTQLTASQNLLKTNKAEYRNALFRLTDHVKKKSTPSDFIHMQEVERLKRLVKKLTAEYQAEKVELVNQLEKSSTFTDLTAQLDRKWAETVARECSRVREETREKLADAFERKTQSLIDQNTRQMVEVENEYRKQIDHLLLQLHAAKLDAEKLRPESQDLLR</sequence>
<keyword evidence="1 2" id="KW-0175">Coiled coil</keyword>
<gene>
    <name evidence="3" type="ORF">ECPE_LOCUS2582</name>
</gene>
<keyword evidence="4" id="KW-1185">Reference proteome</keyword>
<dbReference type="PANTHER" id="PTHR18870">
    <property type="entry name" value="PROTEIN TAG-278-RELATED"/>
    <property type="match status" value="1"/>
</dbReference>
<evidence type="ECO:0000313" key="5">
    <source>
        <dbReference type="WBParaSite" id="ECPE_0000258401-mRNA-1"/>
    </source>
</evidence>
<dbReference type="Proteomes" id="UP000272942">
    <property type="component" value="Unassembled WGS sequence"/>
</dbReference>
<proteinExistence type="predicted"/>